<dbReference type="PANTHER" id="PTHR23112">
    <property type="entry name" value="G PROTEIN-COUPLED RECEPTOR 157-RELATED"/>
    <property type="match status" value="1"/>
</dbReference>
<feature type="transmembrane region" description="Helical" evidence="6">
    <location>
        <begin position="24"/>
        <end position="43"/>
    </location>
</feature>
<feature type="compositionally biased region" description="Polar residues" evidence="5">
    <location>
        <begin position="229"/>
        <end position="242"/>
    </location>
</feature>
<dbReference type="Gene3D" id="1.20.1070.10">
    <property type="entry name" value="Rhodopsin 7-helix transmembrane proteins"/>
    <property type="match status" value="1"/>
</dbReference>
<dbReference type="InterPro" id="IPR000832">
    <property type="entry name" value="GPCR_2_secretin-like"/>
</dbReference>
<accession>S3C4V2</accession>
<feature type="transmembrane region" description="Helical" evidence="6">
    <location>
        <begin position="477"/>
        <end position="501"/>
    </location>
</feature>
<keyword evidence="9" id="KW-1185">Reference proteome</keyword>
<feature type="region of interest" description="Disordered" evidence="5">
    <location>
        <begin position="553"/>
        <end position="671"/>
    </location>
</feature>
<keyword evidence="8" id="KW-0675">Receptor</keyword>
<feature type="region of interest" description="Disordered" evidence="5">
    <location>
        <begin position="220"/>
        <end position="242"/>
    </location>
</feature>
<evidence type="ECO:0000256" key="3">
    <source>
        <dbReference type="ARBA" id="ARBA00022989"/>
    </source>
</evidence>
<dbReference type="GO" id="GO:0004930">
    <property type="term" value="F:G protein-coupled receptor activity"/>
    <property type="evidence" value="ECO:0007669"/>
    <property type="project" value="InterPro"/>
</dbReference>
<feature type="domain" description="G-protein coupled receptors family 2 profile 2" evidence="7">
    <location>
        <begin position="18"/>
        <end position="204"/>
    </location>
</feature>
<feature type="transmembrane region" description="Helical" evidence="6">
    <location>
        <begin position="126"/>
        <end position="148"/>
    </location>
</feature>
<evidence type="ECO:0000313" key="8">
    <source>
        <dbReference type="EMBL" id="EPE06876.1"/>
    </source>
</evidence>
<dbReference type="eggNOG" id="ENOG502QTGV">
    <property type="taxonomic scope" value="Eukaryota"/>
</dbReference>
<comment type="subcellular location">
    <subcellularLocation>
        <location evidence="1">Membrane</location>
        <topology evidence="1">Multi-pass membrane protein</topology>
    </subcellularLocation>
</comment>
<dbReference type="HOGENOM" id="CLU_024810_0_0_1"/>
<feature type="transmembrane region" description="Helical" evidence="6">
    <location>
        <begin position="444"/>
        <end position="465"/>
    </location>
</feature>
<dbReference type="GO" id="GO:0007189">
    <property type="term" value="P:adenylate cyclase-activating G protein-coupled receptor signaling pathway"/>
    <property type="evidence" value="ECO:0007669"/>
    <property type="project" value="TreeGrafter"/>
</dbReference>
<keyword evidence="4 6" id="KW-0472">Membrane</keyword>
<protein>
    <submittedName>
        <fullName evidence="8">G-protein coupled receptor</fullName>
    </submittedName>
</protein>
<dbReference type="AlphaFoldDB" id="S3C4V2"/>
<dbReference type="GO" id="GO:0007166">
    <property type="term" value="P:cell surface receptor signaling pathway"/>
    <property type="evidence" value="ECO:0007669"/>
    <property type="project" value="InterPro"/>
</dbReference>
<dbReference type="OrthoDB" id="18453at2759"/>
<dbReference type="InterPro" id="IPR017981">
    <property type="entry name" value="GPCR_2-like_7TM"/>
</dbReference>
<dbReference type="VEuPathDB" id="FungiDB:F503_03303"/>
<reference evidence="8 9" key="1">
    <citation type="journal article" date="2013" name="BMC Genomics">
        <title>The genome and transcriptome of the pine saprophyte Ophiostoma piceae, and a comparison with the bark beetle-associated pine pathogen Grosmannia clavigera.</title>
        <authorList>
            <person name="Haridas S."/>
            <person name="Wang Y."/>
            <person name="Lim L."/>
            <person name="Massoumi Alamouti S."/>
            <person name="Jackman S."/>
            <person name="Docking R."/>
            <person name="Robertson G."/>
            <person name="Birol I."/>
            <person name="Bohlmann J."/>
            <person name="Breuil C."/>
        </authorList>
    </citation>
    <scope>NUCLEOTIDE SEQUENCE [LARGE SCALE GENOMIC DNA]</scope>
    <source>
        <strain evidence="8 9">UAMH 11346</strain>
    </source>
</reference>
<evidence type="ECO:0000256" key="5">
    <source>
        <dbReference type="SAM" id="MobiDB-lite"/>
    </source>
</evidence>
<dbReference type="Pfam" id="PF00002">
    <property type="entry name" value="7tm_2"/>
    <property type="match status" value="1"/>
</dbReference>
<dbReference type="OMA" id="SHWARRR"/>
<sequence length="671" mass="73283">MDDEQPTMHLSEEQASAVVGLERAGASLSMIGVFLIILTFIFFKRLRTVPNTFILFASIANIGASTASLIGLTGIAAGNDSSLCRAQAFLLEMFMQADPWWSFAMAFNVYLVFFHAANPTTFRRYLWVYCAVCFGLPMIPAIVCLYIYSPEKGPVYGDATLWCWIGDRWNALRIYSYYIPIWTCIFLSAVIYIAVGYHVFHQRNQLRNLTLSNQGKELSSSEVRDSAEKNLTSATRSTQSPEVYGTVTTEVQITSDVCDPHASDHTPPMTPLGSPIQCPWSDDPFHLNGSTSAGPSDGINNINNPNTSITAGRGFAIDEELGNAISPPRPVHNSRSPVGPSTKYYHATSTTFITSPSPPRDLSSTLRQQDATASTYRLQPQTSNIHYHRGGGSGAHGRMRASSTSALRRGSAATGTDISLGGRIVRAWHRFTGKLQHMDPVKLAYLRTSFVFAISVLVTWTPSSINRVYNLIYPDRISYGLNIASAAVLPLQGVWNAIIYFSTSWKLLHEEIVRVYTRSHWARRRNRSSTPPGSRRRIPGIIVDSHVHNASNNAHSTEMGSVLSPARSHPAGLSSIGSGSGSGSGSQRAFAHSAHDSGRPHHHHHAGIHGMCYGDDDSTESDSLDGAGSLDQASRRYRPAVPATMDFAEPGSKSPPRVGVIRVQRGGQLDT</sequence>
<evidence type="ECO:0000259" key="7">
    <source>
        <dbReference type="PROSITE" id="PS50261"/>
    </source>
</evidence>
<feature type="transmembrane region" description="Helical" evidence="6">
    <location>
        <begin position="99"/>
        <end position="117"/>
    </location>
</feature>
<evidence type="ECO:0000256" key="4">
    <source>
        <dbReference type="ARBA" id="ARBA00023136"/>
    </source>
</evidence>
<dbReference type="Proteomes" id="UP000016923">
    <property type="component" value="Unassembled WGS sequence"/>
</dbReference>
<dbReference type="PANTHER" id="PTHR23112:SF0">
    <property type="entry name" value="TRANSMEMBRANE PROTEIN 116"/>
    <property type="match status" value="1"/>
</dbReference>
<evidence type="ECO:0000256" key="2">
    <source>
        <dbReference type="ARBA" id="ARBA00022692"/>
    </source>
</evidence>
<feature type="transmembrane region" description="Helical" evidence="6">
    <location>
        <begin position="177"/>
        <end position="200"/>
    </location>
</feature>
<feature type="transmembrane region" description="Helical" evidence="6">
    <location>
        <begin position="55"/>
        <end position="79"/>
    </location>
</feature>
<feature type="compositionally biased region" description="Acidic residues" evidence="5">
    <location>
        <begin position="614"/>
        <end position="623"/>
    </location>
</feature>
<dbReference type="PROSITE" id="PS50261">
    <property type="entry name" value="G_PROTEIN_RECEP_F2_4"/>
    <property type="match status" value="1"/>
</dbReference>
<organism evidence="8 9">
    <name type="scientific">Ophiostoma piceae (strain UAMH 11346)</name>
    <name type="common">Sap stain fungus</name>
    <dbReference type="NCBI Taxonomy" id="1262450"/>
    <lineage>
        <taxon>Eukaryota</taxon>
        <taxon>Fungi</taxon>
        <taxon>Dikarya</taxon>
        <taxon>Ascomycota</taxon>
        <taxon>Pezizomycotina</taxon>
        <taxon>Sordariomycetes</taxon>
        <taxon>Sordariomycetidae</taxon>
        <taxon>Ophiostomatales</taxon>
        <taxon>Ophiostomataceae</taxon>
        <taxon>Ophiostoma</taxon>
    </lineage>
</organism>
<evidence type="ECO:0000313" key="9">
    <source>
        <dbReference type="Proteomes" id="UP000016923"/>
    </source>
</evidence>
<dbReference type="STRING" id="1262450.S3C4V2"/>
<name>S3C4V2_OPHP1</name>
<evidence type="ECO:0000256" key="6">
    <source>
        <dbReference type="SAM" id="Phobius"/>
    </source>
</evidence>
<gene>
    <name evidence="8" type="ORF">F503_03303</name>
</gene>
<proteinExistence type="predicted"/>
<keyword evidence="3 6" id="KW-1133">Transmembrane helix</keyword>
<evidence type="ECO:0000256" key="1">
    <source>
        <dbReference type="ARBA" id="ARBA00004141"/>
    </source>
</evidence>
<dbReference type="EMBL" id="KE148152">
    <property type="protein sequence ID" value="EPE06876.1"/>
    <property type="molecule type" value="Genomic_DNA"/>
</dbReference>
<dbReference type="GO" id="GO:0005886">
    <property type="term" value="C:plasma membrane"/>
    <property type="evidence" value="ECO:0007669"/>
    <property type="project" value="TreeGrafter"/>
</dbReference>
<keyword evidence="2 6" id="KW-0812">Transmembrane</keyword>
<dbReference type="SUPFAM" id="SSF81321">
    <property type="entry name" value="Family A G protein-coupled receptor-like"/>
    <property type="match status" value="1"/>
</dbReference>